<dbReference type="SUPFAM" id="SSF52540">
    <property type="entry name" value="P-loop containing nucleoside triphosphate hydrolases"/>
    <property type="match status" value="1"/>
</dbReference>
<dbReference type="InterPro" id="IPR051396">
    <property type="entry name" value="Bact_Antivir_Def_Nuclease"/>
</dbReference>
<sequence>MRQSFPAYYRFHKQTANKGVSPIFNEDERAMPVFLEALALENYRGIREEQHMFDFKDFNFFIGANNSGKSIVLNFISTYLPIDKRSKYAKNGGAVDVLEAHGGISGAKIGMSIGFTAKRVQEKFYSRHPYIEQSGKKIVVEQLFRYLEEYGFLWIDGSVPYEDRYVKMRFDVDAIYALFPHNDWMRLCAFMQTEGNQNHRPSQVYQEDVKKRYIPDLIKKITACMPIGELPETKLIPAIREIGPTGTEFADFSGAGLIDRLASIQNPDLDHLKDRQVFDSINNFLKSVTDRLDAKIEIPNSKAHVLVHMDGRVLPLRSLGTGIQEVVMIASFCTLTNHEIICIEEPEIHLHPLLQRKLIRYLKENTENQYFIATHSAAFIDTEGAAIFHVAQENGLTRVSAAKLNQERYAICADLGHRASDIIQANAVIWVEGPSDRIYLQHWISLANPDLIEGIHYSIMFYGGRLLSHLSGDDDEVTEFVELRALNRNLGVMIDSDKQNMRTGINATKRRLVNDFAKHGGIAWVTKGREVENYIDFSVLQDAVKMVHSNTYEAPLSGGPYDHALHYKRRADKKAASKIATKSAETNVDKVKVARHVVESGRVTLDPLDLKKRIREIVVMIERANR</sequence>
<protein>
    <submittedName>
        <fullName evidence="2">AAA family ATPase</fullName>
    </submittedName>
</protein>
<dbReference type="AlphaFoldDB" id="A0A6I4TUW9"/>
<dbReference type="Gene3D" id="3.40.50.300">
    <property type="entry name" value="P-loop containing nucleotide triphosphate hydrolases"/>
    <property type="match status" value="2"/>
</dbReference>
<evidence type="ECO:0000259" key="1">
    <source>
        <dbReference type="Pfam" id="PF13175"/>
    </source>
</evidence>
<dbReference type="InterPro" id="IPR027417">
    <property type="entry name" value="P-loop_NTPase"/>
</dbReference>
<accession>A0A6I4TUW9</accession>
<dbReference type="Proteomes" id="UP000469430">
    <property type="component" value="Unassembled WGS sequence"/>
</dbReference>
<dbReference type="PANTHER" id="PTHR43581:SF2">
    <property type="entry name" value="EXCINUCLEASE ATPASE SUBUNIT"/>
    <property type="match status" value="1"/>
</dbReference>
<name>A0A6I4TUW9_9SPHN</name>
<dbReference type="PANTHER" id="PTHR43581">
    <property type="entry name" value="ATP/GTP PHOSPHATASE"/>
    <property type="match status" value="1"/>
</dbReference>
<evidence type="ECO:0000313" key="3">
    <source>
        <dbReference type="Proteomes" id="UP000469430"/>
    </source>
</evidence>
<dbReference type="InterPro" id="IPR041685">
    <property type="entry name" value="AAA_GajA/Old/RecF-like"/>
</dbReference>
<evidence type="ECO:0000313" key="2">
    <source>
        <dbReference type="EMBL" id="MXO99001.1"/>
    </source>
</evidence>
<organism evidence="2 3">
    <name type="scientific">Croceibacterium xixiisoli</name>
    <dbReference type="NCBI Taxonomy" id="1476466"/>
    <lineage>
        <taxon>Bacteria</taxon>
        <taxon>Pseudomonadati</taxon>
        <taxon>Pseudomonadota</taxon>
        <taxon>Alphaproteobacteria</taxon>
        <taxon>Sphingomonadales</taxon>
        <taxon>Erythrobacteraceae</taxon>
        <taxon>Croceibacterium</taxon>
    </lineage>
</organism>
<dbReference type="EMBL" id="WTYJ01000001">
    <property type="protein sequence ID" value="MXO99001.1"/>
    <property type="molecule type" value="Genomic_DNA"/>
</dbReference>
<feature type="domain" description="Endonuclease GajA/Old nuclease/RecF-like AAA" evidence="1">
    <location>
        <begin position="272"/>
        <end position="380"/>
    </location>
</feature>
<reference evidence="2 3" key="1">
    <citation type="submission" date="2019-12" db="EMBL/GenBank/DDBJ databases">
        <title>Genomic-based taxomic classification of the family Erythrobacteraceae.</title>
        <authorList>
            <person name="Xu L."/>
        </authorList>
    </citation>
    <scope>NUCLEOTIDE SEQUENCE [LARGE SCALE GENOMIC DNA]</scope>
    <source>
        <strain evidence="2 3">S36</strain>
    </source>
</reference>
<keyword evidence="3" id="KW-1185">Reference proteome</keyword>
<gene>
    <name evidence="2" type="ORF">GRI97_08370</name>
</gene>
<dbReference type="Pfam" id="PF13175">
    <property type="entry name" value="AAA_15"/>
    <property type="match status" value="1"/>
</dbReference>
<proteinExistence type="predicted"/>
<comment type="caution">
    <text evidence="2">The sequence shown here is derived from an EMBL/GenBank/DDBJ whole genome shotgun (WGS) entry which is preliminary data.</text>
</comment>